<accession>A0A2I0B5L0</accession>
<dbReference type="AlphaFoldDB" id="A0A2I0B5L0"/>
<evidence type="ECO:0000256" key="3">
    <source>
        <dbReference type="ARBA" id="ARBA00022989"/>
    </source>
</evidence>
<organism evidence="8 9">
    <name type="scientific">Apostasia shenzhenica</name>
    <dbReference type="NCBI Taxonomy" id="1088818"/>
    <lineage>
        <taxon>Eukaryota</taxon>
        <taxon>Viridiplantae</taxon>
        <taxon>Streptophyta</taxon>
        <taxon>Embryophyta</taxon>
        <taxon>Tracheophyta</taxon>
        <taxon>Spermatophyta</taxon>
        <taxon>Magnoliopsida</taxon>
        <taxon>Liliopsida</taxon>
        <taxon>Asparagales</taxon>
        <taxon>Orchidaceae</taxon>
        <taxon>Apostasioideae</taxon>
        <taxon>Apostasia</taxon>
    </lineage>
</organism>
<keyword evidence="3 6" id="KW-1133">Transmembrane helix</keyword>
<proteinExistence type="predicted"/>
<keyword evidence="9" id="KW-1185">Reference proteome</keyword>
<evidence type="ECO:0000259" key="7">
    <source>
        <dbReference type="Pfam" id="PF03168"/>
    </source>
</evidence>
<feature type="compositionally biased region" description="Pro residues" evidence="5">
    <location>
        <begin position="9"/>
        <end position="20"/>
    </location>
</feature>
<evidence type="ECO:0000256" key="2">
    <source>
        <dbReference type="ARBA" id="ARBA00022692"/>
    </source>
</evidence>
<feature type="compositionally biased region" description="Basic and acidic residues" evidence="5">
    <location>
        <begin position="21"/>
        <end position="30"/>
    </location>
</feature>
<evidence type="ECO:0000256" key="4">
    <source>
        <dbReference type="ARBA" id="ARBA00023136"/>
    </source>
</evidence>
<dbReference type="InterPro" id="IPR004864">
    <property type="entry name" value="LEA_2"/>
</dbReference>
<comment type="subcellular location">
    <subcellularLocation>
        <location evidence="1">Membrane</location>
        <topology evidence="1">Single-pass membrane protein</topology>
    </subcellularLocation>
</comment>
<evidence type="ECO:0000313" key="8">
    <source>
        <dbReference type="EMBL" id="PKA63078.1"/>
    </source>
</evidence>
<feature type="transmembrane region" description="Helical" evidence="6">
    <location>
        <begin position="81"/>
        <end position="106"/>
    </location>
</feature>
<dbReference type="EMBL" id="KZ451911">
    <property type="protein sequence ID" value="PKA63078.1"/>
    <property type="molecule type" value="Genomic_DNA"/>
</dbReference>
<dbReference type="InterPro" id="IPR044839">
    <property type="entry name" value="NDR1-like"/>
</dbReference>
<evidence type="ECO:0000256" key="1">
    <source>
        <dbReference type="ARBA" id="ARBA00004167"/>
    </source>
</evidence>
<gene>
    <name evidence="8" type="ORF">AXF42_Ash007874</name>
</gene>
<dbReference type="OrthoDB" id="1849707at2759"/>
<feature type="domain" description="Late embryogenesis abundant protein LEA-2 subgroup" evidence="7">
    <location>
        <begin position="142"/>
        <end position="244"/>
    </location>
</feature>
<keyword evidence="2 6" id="KW-0812">Transmembrane</keyword>
<dbReference type="GO" id="GO:0098542">
    <property type="term" value="P:defense response to other organism"/>
    <property type="evidence" value="ECO:0007669"/>
    <property type="project" value="InterPro"/>
</dbReference>
<dbReference type="STRING" id="1088818.A0A2I0B5L0"/>
<name>A0A2I0B5L0_9ASPA</name>
<evidence type="ECO:0000313" key="9">
    <source>
        <dbReference type="Proteomes" id="UP000236161"/>
    </source>
</evidence>
<protein>
    <recommendedName>
        <fullName evidence="7">Late embryogenesis abundant protein LEA-2 subgroup domain-containing protein</fullName>
    </recommendedName>
</protein>
<keyword evidence="4 6" id="KW-0472">Membrane</keyword>
<sequence>MAMSDLVHPQPPPQPPQPPPTEEKRPDFSRDSAANTPSDSYVIQFPKDHIYRVPPPENEYRSKAYARRAARQKRRTCCRCLAWTAGAFAVLALALASAAAVLYLVFQPKIPNYSIDSIAVRGLNLSSNTADRPLSPELDVAIRADNPNKKIAIYYRDGSSVAAAFADAVLCRGAWPVFYQGKRNVTVFITALKGSGIRLSGATRKSLTAAVNRGAVPLDFRVEVPVRVKFGAVTSWTVTVKARCDVTLDKLTADASVLSKKCKVHVDFF</sequence>
<reference evidence="8 9" key="1">
    <citation type="journal article" date="2017" name="Nature">
        <title>The Apostasia genome and the evolution of orchids.</title>
        <authorList>
            <person name="Zhang G.Q."/>
            <person name="Liu K.W."/>
            <person name="Li Z."/>
            <person name="Lohaus R."/>
            <person name="Hsiao Y.Y."/>
            <person name="Niu S.C."/>
            <person name="Wang J.Y."/>
            <person name="Lin Y.C."/>
            <person name="Xu Q."/>
            <person name="Chen L.J."/>
            <person name="Yoshida K."/>
            <person name="Fujiwara S."/>
            <person name="Wang Z.W."/>
            <person name="Zhang Y.Q."/>
            <person name="Mitsuda N."/>
            <person name="Wang M."/>
            <person name="Liu G.H."/>
            <person name="Pecoraro L."/>
            <person name="Huang H.X."/>
            <person name="Xiao X.J."/>
            <person name="Lin M."/>
            <person name="Wu X.Y."/>
            <person name="Wu W.L."/>
            <person name="Chen Y.Y."/>
            <person name="Chang S.B."/>
            <person name="Sakamoto S."/>
            <person name="Ohme-Takagi M."/>
            <person name="Yagi M."/>
            <person name="Zeng S.J."/>
            <person name="Shen C.Y."/>
            <person name="Yeh C.M."/>
            <person name="Luo Y.B."/>
            <person name="Tsai W.C."/>
            <person name="Van de Peer Y."/>
            <person name="Liu Z.J."/>
        </authorList>
    </citation>
    <scope>NUCLEOTIDE SEQUENCE [LARGE SCALE GENOMIC DNA]</scope>
    <source>
        <strain evidence="9">cv. Shenzhen</strain>
        <tissue evidence="8">Stem</tissue>
    </source>
</reference>
<feature type="region of interest" description="Disordered" evidence="5">
    <location>
        <begin position="1"/>
        <end position="40"/>
    </location>
</feature>
<evidence type="ECO:0000256" key="6">
    <source>
        <dbReference type="SAM" id="Phobius"/>
    </source>
</evidence>
<evidence type="ECO:0000256" key="5">
    <source>
        <dbReference type="SAM" id="MobiDB-lite"/>
    </source>
</evidence>
<dbReference type="GO" id="GO:0005886">
    <property type="term" value="C:plasma membrane"/>
    <property type="evidence" value="ECO:0007669"/>
    <property type="project" value="TreeGrafter"/>
</dbReference>
<dbReference type="Pfam" id="PF03168">
    <property type="entry name" value="LEA_2"/>
    <property type="match status" value="1"/>
</dbReference>
<dbReference type="PANTHER" id="PTHR31234">
    <property type="entry name" value="LATE EMBRYOGENESIS ABUNDANT (LEA) HYDROXYPROLINE-RICH GLYCOPROTEIN FAMILY"/>
    <property type="match status" value="1"/>
</dbReference>
<dbReference type="PANTHER" id="PTHR31234:SF70">
    <property type="entry name" value="LATE EMBRYOGENESIS ABUNDANT PROTEIN LEA-2 SUBGROUP DOMAIN-CONTAINING PROTEIN"/>
    <property type="match status" value="1"/>
</dbReference>
<dbReference type="Proteomes" id="UP000236161">
    <property type="component" value="Unassembled WGS sequence"/>
</dbReference>